<dbReference type="PATRIC" id="fig|1125725.3.peg.1306"/>
<accession>U1GVX0</accession>
<dbReference type="PANTHER" id="PTHR30092:SF0">
    <property type="entry name" value="INNER MEMBRANE PROTEIN CRED"/>
    <property type="match status" value="1"/>
</dbReference>
<gene>
    <name evidence="3" type="ORF">HMPREF0860_2207</name>
    <name evidence="2" type="ORF">HMPREF1325_2056</name>
</gene>
<evidence type="ECO:0000313" key="4">
    <source>
        <dbReference type="Proteomes" id="UP000016412"/>
    </source>
</evidence>
<dbReference type="AlphaFoldDB" id="U1GVX0"/>
<feature type="transmembrane region" description="Helical" evidence="1">
    <location>
        <begin position="351"/>
        <end position="368"/>
    </location>
</feature>
<dbReference type="eggNOG" id="COG4452">
    <property type="taxonomic scope" value="Bacteria"/>
</dbReference>
<feature type="transmembrane region" description="Helical" evidence="1">
    <location>
        <begin position="429"/>
        <end position="448"/>
    </location>
</feature>
<protein>
    <submittedName>
        <fullName evidence="2">Inner membrane protein CreD</fullName>
    </submittedName>
</protein>
<evidence type="ECO:0000313" key="3">
    <source>
        <dbReference type="EMBL" id="ERK04816.1"/>
    </source>
</evidence>
<dbReference type="InterPro" id="IPR010364">
    <property type="entry name" value="Uncharacterised_IM_CreD"/>
</dbReference>
<dbReference type="Pfam" id="PF06123">
    <property type="entry name" value="CreD"/>
    <property type="match status" value="1"/>
</dbReference>
<dbReference type="PIRSF" id="PIRSF004548">
    <property type="entry name" value="CreD"/>
    <property type="match status" value="1"/>
</dbReference>
<proteinExistence type="predicted"/>
<comment type="caution">
    <text evidence="2">The sequence shown here is derived from an EMBL/GenBank/DDBJ whole genome shotgun (WGS) entry which is preliminary data.</text>
</comment>
<dbReference type="NCBIfam" id="NF008712">
    <property type="entry name" value="PRK11715.1-1"/>
    <property type="match status" value="1"/>
</dbReference>
<keyword evidence="5" id="KW-1185">Reference proteome</keyword>
<evidence type="ECO:0000313" key="2">
    <source>
        <dbReference type="EMBL" id="ERF60719.1"/>
    </source>
</evidence>
<dbReference type="PANTHER" id="PTHR30092">
    <property type="entry name" value="INNER MEMBRANE PROTEIN CRED"/>
    <property type="match status" value="1"/>
</dbReference>
<evidence type="ECO:0000313" key="5">
    <source>
        <dbReference type="Proteomes" id="UP000016646"/>
    </source>
</evidence>
<feature type="transmembrane region" description="Helical" evidence="1">
    <location>
        <begin position="380"/>
        <end position="398"/>
    </location>
</feature>
<dbReference type="Proteomes" id="UP000016646">
    <property type="component" value="Unassembled WGS sequence"/>
</dbReference>
<dbReference type="EMBL" id="AVQI01000012">
    <property type="protein sequence ID" value="ERK04816.1"/>
    <property type="molecule type" value="Genomic_DNA"/>
</dbReference>
<organism evidence="2 4">
    <name type="scientific">Treponema socranskii subsp. socranskii VPI DR56BR1116 = ATCC 35536</name>
    <dbReference type="NCBI Taxonomy" id="1125725"/>
    <lineage>
        <taxon>Bacteria</taxon>
        <taxon>Pseudomonadati</taxon>
        <taxon>Spirochaetota</taxon>
        <taxon>Spirochaetia</taxon>
        <taxon>Spirochaetales</taxon>
        <taxon>Treponemataceae</taxon>
        <taxon>Treponema</taxon>
    </lineage>
</organism>
<keyword evidence="1" id="KW-0472">Membrane</keyword>
<dbReference type="Proteomes" id="UP000016412">
    <property type="component" value="Unassembled WGS sequence"/>
</dbReference>
<name>U1GVX0_TRESO</name>
<feature type="transmembrane region" description="Helical" evidence="1">
    <location>
        <begin position="326"/>
        <end position="344"/>
    </location>
</feature>
<evidence type="ECO:0000256" key="1">
    <source>
        <dbReference type="SAM" id="Phobius"/>
    </source>
</evidence>
<keyword evidence="1" id="KW-0812">Transmembrane</keyword>
<dbReference type="RefSeq" id="WP_021330307.1">
    <property type="nucleotide sequence ID" value="NZ_AUZJ01000034.1"/>
</dbReference>
<dbReference type="OrthoDB" id="9791851at2"/>
<dbReference type="STRING" id="1125725.HMPREF1325_2056"/>
<dbReference type="GO" id="GO:0005886">
    <property type="term" value="C:plasma membrane"/>
    <property type="evidence" value="ECO:0007669"/>
    <property type="project" value="TreeGrafter"/>
</dbReference>
<dbReference type="EMBL" id="AUZJ01000034">
    <property type="protein sequence ID" value="ERF60719.1"/>
    <property type="molecule type" value="Genomic_DNA"/>
</dbReference>
<reference evidence="4 5" key="1">
    <citation type="submission" date="2013-08" db="EMBL/GenBank/DDBJ databases">
        <authorList>
            <person name="Durkin A.S."/>
            <person name="Haft D.R."/>
            <person name="McCorrison J."/>
            <person name="Torralba M."/>
            <person name="Gillis M."/>
            <person name="Haft D.H."/>
            <person name="Methe B."/>
            <person name="Sutton G."/>
            <person name="Nelson K.E."/>
        </authorList>
    </citation>
    <scope>NUCLEOTIDE SEQUENCE [LARGE SCALE GENOMIC DNA]</scope>
    <source>
        <strain evidence="3 5">ATCC 35536</strain>
        <strain evidence="2 4">VPI DR56BR1116</strain>
    </source>
</reference>
<keyword evidence="1" id="KW-1133">Transmembrane helix</keyword>
<sequence>MDKNKLLNSVGKIGVKPFIILILVLLFLIPLHMLDSLVDDRKSYQRDAVRSILEPKGGAPVIEGFALAVPFKKTVDVWENGTKRTERKTSHIVCVPEMWNMRFSAKPEYLTRGIFKAPVFSGTVYSDGAFSAADYSYNKIDERDIVWSECVLMLGISNKKNLTKLPAVTADGTPLEMSPMSPDAASPFSNTVFYNVPAEYCKKGFAFTAETAIQGGQYFAAMPLAGDNTFSVESTWPTPGFTGGWLPTERSISDAGFSAVWNIAGLSTAFPKEWIASEKDDAPSSSRKSNQKYAYNSYDSDDAETVQIDFVTPVDNYQKTERSIKYALLFLIIPFITIFIFEIFTHIKIHPVQYCLIGLADVIFYLLLLSVSEHIPFGTTYWISSAAVSFLLLFYASAIFKKPKWGACFALVQMTSYIFLFGTLQAEDYALLIGSLGLFFVVTLLMVLTRKIDWYAAQEEN</sequence>